<evidence type="ECO:0000256" key="1">
    <source>
        <dbReference type="ARBA" id="ARBA00004442"/>
    </source>
</evidence>
<dbReference type="InterPro" id="IPR036737">
    <property type="entry name" value="OmpA-like_sf"/>
</dbReference>
<dbReference type="CDD" id="cd07185">
    <property type="entry name" value="OmpA_C-like"/>
    <property type="match status" value="1"/>
</dbReference>
<proteinExistence type="predicted"/>
<dbReference type="Gene3D" id="3.30.1330.60">
    <property type="entry name" value="OmpA-like domain"/>
    <property type="match status" value="1"/>
</dbReference>
<evidence type="ECO:0000313" key="8">
    <source>
        <dbReference type="EMBL" id="MEF3112859.1"/>
    </source>
</evidence>
<protein>
    <submittedName>
        <fullName evidence="8">OmpA family protein</fullName>
    </submittedName>
</protein>
<dbReference type="InterPro" id="IPR050330">
    <property type="entry name" value="Bact_OuterMem_StrucFunc"/>
</dbReference>
<dbReference type="EMBL" id="JAVFKM010000002">
    <property type="protein sequence ID" value="MEF3112859.1"/>
    <property type="molecule type" value="Genomic_DNA"/>
</dbReference>
<feature type="domain" description="OmpA-like" evidence="7">
    <location>
        <begin position="92"/>
        <end position="209"/>
    </location>
</feature>
<dbReference type="Proteomes" id="UP001348265">
    <property type="component" value="Unassembled WGS sequence"/>
</dbReference>
<accession>A0ABU7WMW4</accession>
<dbReference type="PRINTS" id="PR01021">
    <property type="entry name" value="OMPADOMAIN"/>
</dbReference>
<dbReference type="PROSITE" id="PS51123">
    <property type="entry name" value="OMPA_2"/>
    <property type="match status" value="1"/>
</dbReference>
<name>A0ABU7WMW4_9ACTN</name>
<evidence type="ECO:0000256" key="6">
    <source>
        <dbReference type="SAM" id="SignalP"/>
    </source>
</evidence>
<keyword evidence="9" id="KW-1185">Reference proteome</keyword>
<feature type="signal peptide" evidence="6">
    <location>
        <begin position="1"/>
        <end position="36"/>
    </location>
</feature>
<evidence type="ECO:0000256" key="4">
    <source>
        <dbReference type="PROSITE-ProRule" id="PRU00473"/>
    </source>
</evidence>
<feature type="region of interest" description="Disordered" evidence="5">
    <location>
        <begin position="189"/>
        <end position="210"/>
    </location>
</feature>
<evidence type="ECO:0000256" key="2">
    <source>
        <dbReference type="ARBA" id="ARBA00023136"/>
    </source>
</evidence>
<organism evidence="8 9">
    <name type="scientific">Streptomyces chrestomyceticus</name>
    <dbReference type="NCBI Taxonomy" id="68185"/>
    <lineage>
        <taxon>Bacteria</taxon>
        <taxon>Bacillati</taxon>
        <taxon>Actinomycetota</taxon>
        <taxon>Actinomycetes</taxon>
        <taxon>Kitasatosporales</taxon>
        <taxon>Streptomycetaceae</taxon>
        <taxon>Streptomyces</taxon>
    </lineage>
</organism>
<feature type="chain" id="PRO_5046984930" evidence="6">
    <location>
        <begin position="37"/>
        <end position="210"/>
    </location>
</feature>
<evidence type="ECO:0000256" key="5">
    <source>
        <dbReference type="SAM" id="MobiDB-lite"/>
    </source>
</evidence>
<keyword evidence="6" id="KW-0732">Signal</keyword>
<evidence type="ECO:0000256" key="3">
    <source>
        <dbReference type="ARBA" id="ARBA00023237"/>
    </source>
</evidence>
<dbReference type="InterPro" id="IPR006664">
    <property type="entry name" value="OMP_bac"/>
</dbReference>
<dbReference type="SUPFAM" id="SSF103088">
    <property type="entry name" value="OmpA-like"/>
    <property type="match status" value="1"/>
</dbReference>
<reference evidence="8 9" key="1">
    <citation type="submission" date="2023-08" db="EMBL/GenBank/DDBJ databases">
        <authorList>
            <person name="Sharma P."/>
            <person name="Verma V."/>
            <person name="Mohan M.K."/>
            <person name="Dubey A.K."/>
        </authorList>
    </citation>
    <scope>NUCLEOTIDE SEQUENCE [LARGE SCALE GENOMIC DNA]</scope>
    <source>
        <strain evidence="8 9">ADP4</strain>
    </source>
</reference>
<keyword evidence="2 4" id="KW-0472">Membrane</keyword>
<dbReference type="PANTHER" id="PTHR30329:SF21">
    <property type="entry name" value="LIPOPROTEIN YIAD-RELATED"/>
    <property type="match status" value="1"/>
</dbReference>
<comment type="caution">
    <text evidence="8">The sequence shown here is derived from an EMBL/GenBank/DDBJ whole genome shotgun (WGS) entry which is preliminary data.</text>
</comment>
<dbReference type="InterPro" id="IPR006665">
    <property type="entry name" value="OmpA-like"/>
</dbReference>
<dbReference type="PANTHER" id="PTHR30329">
    <property type="entry name" value="STATOR ELEMENT OF FLAGELLAR MOTOR COMPLEX"/>
    <property type="match status" value="1"/>
</dbReference>
<evidence type="ECO:0000313" key="9">
    <source>
        <dbReference type="Proteomes" id="UP001348265"/>
    </source>
</evidence>
<comment type="subcellular location">
    <subcellularLocation>
        <location evidence="1">Cell outer membrane</location>
    </subcellularLocation>
</comment>
<dbReference type="RefSeq" id="WP_331785685.1">
    <property type="nucleotide sequence ID" value="NZ_JAVFKM010000002.1"/>
</dbReference>
<sequence>MATPSATRPRTATRAAVTAVTALLLILTPAPPAAHADDPPGVSEDTTAPVKIDPKDPDLRMVQGATLAPAKVLNIKSIVETDDGAERRQDTNSNVTFALQAEVLFAKDSAELSPDALSRITTIAAEIKKQHATNLRVFGFTDNLGSDAHGLVLSKERANAVQRELAESLGAAVTFQIRGYGEQYPIADNTTEAGRKKNRRVEVSFPRTGS</sequence>
<gene>
    <name evidence="8" type="ORF">RB636_06535</name>
</gene>
<evidence type="ECO:0000259" key="7">
    <source>
        <dbReference type="PROSITE" id="PS51123"/>
    </source>
</evidence>
<feature type="region of interest" description="Disordered" evidence="5">
    <location>
        <begin position="31"/>
        <end position="53"/>
    </location>
</feature>
<keyword evidence="3" id="KW-0998">Cell outer membrane</keyword>
<dbReference type="Pfam" id="PF00691">
    <property type="entry name" value="OmpA"/>
    <property type="match status" value="1"/>
</dbReference>